<organism evidence="5 6">
    <name type="scientific">Nocardia jiangxiensis</name>
    <dbReference type="NCBI Taxonomy" id="282685"/>
    <lineage>
        <taxon>Bacteria</taxon>
        <taxon>Bacillati</taxon>
        <taxon>Actinomycetota</taxon>
        <taxon>Actinomycetes</taxon>
        <taxon>Mycobacteriales</taxon>
        <taxon>Nocardiaceae</taxon>
        <taxon>Nocardia</taxon>
    </lineage>
</organism>
<dbReference type="InterPro" id="IPR000524">
    <property type="entry name" value="Tscrpt_reg_HTH_GntR"/>
</dbReference>
<dbReference type="EMBL" id="JBIAQY010000022">
    <property type="protein sequence ID" value="MFF3573962.1"/>
    <property type="molecule type" value="Genomic_DNA"/>
</dbReference>
<feature type="domain" description="HTH gntR-type" evidence="4">
    <location>
        <begin position="11"/>
        <end position="80"/>
    </location>
</feature>
<reference evidence="5 6" key="1">
    <citation type="submission" date="2024-10" db="EMBL/GenBank/DDBJ databases">
        <title>The Natural Products Discovery Center: Release of the First 8490 Sequenced Strains for Exploring Actinobacteria Biosynthetic Diversity.</title>
        <authorList>
            <person name="Kalkreuter E."/>
            <person name="Kautsar S.A."/>
            <person name="Yang D."/>
            <person name="Bader C.D."/>
            <person name="Teijaro C.N."/>
            <person name="Fluegel L."/>
            <person name="Davis C.M."/>
            <person name="Simpson J.R."/>
            <person name="Lauterbach L."/>
            <person name="Steele A.D."/>
            <person name="Gui C."/>
            <person name="Meng S."/>
            <person name="Li G."/>
            <person name="Viehrig K."/>
            <person name="Ye F."/>
            <person name="Su P."/>
            <person name="Kiefer A.F."/>
            <person name="Nichols A."/>
            <person name="Cepeda A.J."/>
            <person name="Yan W."/>
            <person name="Fan B."/>
            <person name="Jiang Y."/>
            <person name="Adhikari A."/>
            <person name="Zheng C.-J."/>
            <person name="Schuster L."/>
            <person name="Cowan T.M."/>
            <person name="Smanski M.J."/>
            <person name="Chevrette M.G."/>
            <person name="De Carvalho L.P.S."/>
            <person name="Shen B."/>
        </authorList>
    </citation>
    <scope>NUCLEOTIDE SEQUENCE [LARGE SCALE GENOMIC DNA]</scope>
    <source>
        <strain evidence="5 6">NPDC002593</strain>
    </source>
</reference>
<dbReference type="Proteomes" id="UP001601992">
    <property type="component" value="Unassembled WGS sequence"/>
</dbReference>
<name>A0ABW6SCD5_9NOCA</name>
<dbReference type="InterPro" id="IPR036388">
    <property type="entry name" value="WH-like_DNA-bd_sf"/>
</dbReference>
<evidence type="ECO:0000256" key="3">
    <source>
        <dbReference type="ARBA" id="ARBA00023163"/>
    </source>
</evidence>
<comment type="caution">
    <text evidence="5">The sequence shown here is derived from an EMBL/GenBank/DDBJ whole genome shotgun (WGS) entry which is preliminary data.</text>
</comment>
<evidence type="ECO:0000313" key="5">
    <source>
        <dbReference type="EMBL" id="MFF3573962.1"/>
    </source>
</evidence>
<protein>
    <submittedName>
        <fullName evidence="5">FadR/GntR family transcriptional regulator</fullName>
    </submittedName>
</protein>
<dbReference type="RefSeq" id="WP_040830564.1">
    <property type="nucleotide sequence ID" value="NZ_JBIAQY010000022.1"/>
</dbReference>
<dbReference type="PANTHER" id="PTHR43537:SF5">
    <property type="entry name" value="UXU OPERON TRANSCRIPTIONAL REGULATOR"/>
    <property type="match status" value="1"/>
</dbReference>
<evidence type="ECO:0000256" key="2">
    <source>
        <dbReference type="ARBA" id="ARBA00023125"/>
    </source>
</evidence>
<dbReference type="SUPFAM" id="SSF46785">
    <property type="entry name" value="Winged helix' DNA-binding domain"/>
    <property type="match status" value="1"/>
</dbReference>
<dbReference type="InterPro" id="IPR011711">
    <property type="entry name" value="GntR_C"/>
</dbReference>
<dbReference type="PANTHER" id="PTHR43537">
    <property type="entry name" value="TRANSCRIPTIONAL REGULATOR, GNTR FAMILY"/>
    <property type="match status" value="1"/>
</dbReference>
<dbReference type="CDD" id="cd07377">
    <property type="entry name" value="WHTH_GntR"/>
    <property type="match status" value="1"/>
</dbReference>
<evidence type="ECO:0000256" key="1">
    <source>
        <dbReference type="ARBA" id="ARBA00023015"/>
    </source>
</evidence>
<keyword evidence="3" id="KW-0804">Transcription</keyword>
<dbReference type="Gene3D" id="1.10.10.10">
    <property type="entry name" value="Winged helix-like DNA-binding domain superfamily/Winged helix DNA-binding domain"/>
    <property type="match status" value="1"/>
</dbReference>
<dbReference type="InterPro" id="IPR008920">
    <property type="entry name" value="TF_FadR/GntR_C"/>
</dbReference>
<keyword evidence="2" id="KW-0238">DNA-binding</keyword>
<evidence type="ECO:0000313" key="6">
    <source>
        <dbReference type="Proteomes" id="UP001601992"/>
    </source>
</evidence>
<evidence type="ECO:0000259" key="4">
    <source>
        <dbReference type="PROSITE" id="PS50949"/>
    </source>
</evidence>
<dbReference type="SMART" id="SM00345">
    <property type="entry name" value="HTH_GNTR"/>
    <property type="match status" value="1"/>
</dbReference>
<dbReference type="Gene3D" id="1.20.120.530">
    <property type="entry name" value="GntR ligand-binding domain-like"/>
    <property type="match status" value="1"/>
</dbReference>
<dbReference type="Pfam" id="PF00392">
    <property type="entry name" value="GntR"/>
    <property type="match status" value="1"/>
</dbReference>
<keyword evidence="1" id="KW-0805">Transcription regulation</keyword>
<dbReference type="PROSITE" id="PS50949">
    <property type="entry name" value="HTH_GNTR"/>
    <property type="match status" value="1"/>
</dbReference>
<dbReference type="SUPFAM" id="SSF48008">
    <property type="entry name" value="GntR ligand-binding domain-like"/>
    <property type="match status" value="1"/>
</dbReference>
<gene>
    <name evidence="5" type="ORF">ACFYXQ_40050</name>
</gene>
<proteinExistence type="predicted"/>
<dbReference type="SMART" id="SM00895">
    <property type="entry name" value="FCD"/>
    <property type="match status" value="1"/>
</dbReference>
<dbReference type="PRINTS" id="PR00035">
    <property type="entry name" value="HTHGNTR"/>
</dbReference>
<keyword evidence="6" id="KW-1185">Reference proteome</keyword>
<accession>A0ABW6SCD5</accession>
<dbReference type="Pfam" id="PF07729">
    <property type="entry name" value="FCD"/>
    <property type="match status" value="1"/>
</dbReference>
<dbReference type="InterPro" id="IPR036390">
    <property type="entry name" value="WH_DNA-bd_sf"/>
</dbReference>
<sequence length="268" mass="28598">MSQPGARLYRGRVADQIVADLRRQILSGELADGARLPSERELAAYYDVSSPTIREAIRVLTVMGLLNARNGSRTTVIANGDTLLRISIASVAQFEKMRPGDVLALLGALNAYAAELAVQNATDGEIEELRAAAQSTGDMSDVRAAGAALHNFFAILSAISHNPLVAALCKALSEIQVGIAVELSGGDSGSWGTVAGSMYDARLAIVDAIAHRDPAASERVRNYHRTVIKRTRGMPGAEELRDSDFGLTGLLSTWLDDDVRPDNTPDRS</sequence>